<protein>
    <submittedName>
        <fullName evidence="1">Uncharacterized protein</fullName>
    </submittedName>
</protein>
<sequence length="56" mass="5834">MLIDFTVLVICSTSSGLFSTPAQAVRQAPAERFLPPELCLAGESEVIVNASAPLAT</sequence>
<dbReference type="Proteomes" id="UP000515518">
    <property type="component" value="Chromosome"/>
</dbReference>
<name>A0A7G6RH14_RHILV</name>
<dbReference type="EMBL" id="CP050549">
    <property type="protein sequence ID" value="QND41546.1"/>
    <property type="molecule type" value="Genomic_DNA"/>
</dbReference>
<gene>
    <name evidence="1" type="ORF">HB770_08880</name>
</gene>
<dbReference type="AlphaFoldDB" id="A0A7G6RH14"/>
<organism evidence="1 2">
    <name type="scientific">Rhizobium leguminosarum bv. viciae</name>
    <dbReference type="NCBI Taxonomy" id="387"/>
    <lineage>
        <taxon>Bacteria</taxon>
        <taxon>Pseudomonadati</taxon>
        <taxon>Pseudomonadota</taxon>
        <taxon>Alphaproteobacteria</taxon>
        <taxon>Hyphomicrobiales</taxon>
        <taxon>Rhizobiaceae</taxon>
        <taxon>Rhizobium/Agrobacterium group</taxon>
        <taxon>Rhizobium</taxon>
    </lineage>
</organism>
<evidence type="ECO:0000313" key="2">
    <source>
        <dbReference type="Proteomes" id="UP000515518"/>
    </source>
</evidence>
<reference evidence="2" key="1">
    <citation type="journal article" date="2020" name="Mol. Plant Microbe">
        <title>Rhizobial microsymbionts of the narrowly endemic Oxytropis species growing in Kamchatka are characterized by significant genetic diversity and possess a set of genes that are associated with T3SS and T6SS secretion systems and can affect the development of symbiosis.</title>
        <authorList>
            <person name="Safronova V."/>
            <person name="Guro P."/>
            <person name="Sazanova A."/>
            <person name="Kuznetsova I."/>
            <person name="Belimov A."/>
            <person name="Yakubov V."/>
            <person name="Chirak E."/>
            <person name="Afonin A."/>
            <person name="Gogolev Y."/>
            <person name="Andronov E."/>
            <person name="Tikhonovich I."/>
        </authorList>
    </citation>
    <scope>NUCLEOTIDE SEQUENCE [LARGE SCALE GENOMIC DNA]</scope>
    <source>
        <strain evidence="2">RCAM0610</strain>
    </source>
</reference>
<proteinExistence type="predicted"/>
<evidence type="ECO:0000313" key="1">
    <source>
        <dbReference type="EMBL" id="QND41546.1"/>
    </source>
</evidence>
<accession>A0A7G6RH14</accession>